<organism evidence="1 2">
    <name type="scientific">Cichorium intybus</name>
    <name type="common">Chicory</name>
    <dbReference type="NCBI Taxonomy" id="13427"/>
    <lineage>
        <taxon>Eukaryota</taxon>
        <taxon>Viridiplantae</taxon>
        <taxon>Streptophyta</taxon>
        <taxon>Embryophyta</taxon>
        <taxon>Tracheophyta</taxon>
        <taxon>Spermatophyta</taxon>
        <taxon>Magnoliopsida</taxon>
        <taxon>eudicotyledons</taxon>
        <taxon>Gunneridae</taxon>
        <taxon>Pentapetalae</taxon>
        <taxon>asterids</taxon>
        <taxon>campanulids</taxon>
        <taxon>Asterales</taxon>
        <taxon>Asteraceae</taxon>
        <taxon>Cichorioideae</taxon>
        <taxon>Cichorieae</taxon>
        <taxon>Cichoriinae</taxon>
        <taxon>Cichorium</taxon>
    </lineage>
</organism>
<gene>
    <name evidence="1" type="ORF">L2E82_47224</name>
</gene>
<keyword evidence="2" id="KW-1185">Reference proteome</keyword>
<comment type="caution">
    <text evidence="1">The sequence shown here is derived from an EMBL/GenBank/DDBJ whole genome shotgun (WGS) entry which is preliminary data.</text>
</comment>
<evidence type="ECO:0000313" key="2">
    <source>
        <dbReference type="Proteomes" id="UP001055811"/>
    </source>
</evidence>
<proteinExistence type="predicted"/>
<accession>A0ACB8YUZ0</accession>
<dbReference type="EMBL" id="CM042017">
    <property type="protein sequence ID" value="KAI3689271.1"/>
    <property type="molecule type" value="Genomic_DNA"/>
</dbReference>
<protein>
    <submittedName>
        <fullName evidence="1">Uncharacterized protein</fullName>
    </submittedName>
</protein>
<reference evidence="1 2" key="2">
    <citation type="journal article" date="2022" name="Mol. Ecol. Resour.">
        <title>The genomes of chicory, endive, great burdock and yacon provide insights into Asteraceae paleo-polyploidization history and plant inulin production.</title>
        <authorList>
            <person name="Fan W."/>
            <person name="Wang S."/>
            <person name="Wang H."/>
            <person name="Wang A."/>
            <person name="Jiang F."/>
            <person name="Liu H."/>
            <person name="Zhao H."/>
            <person name="Xu D."/>
            <person name="Zhang Y."/>
        </authorList>
    </citation>
    <scope>NUCLEOTIDE SEQUENCE [LARGE SCALE GENOMIC DNA]</scope>
    <source>
        <strain evidence="2">cv. Punajuju</strain>
        <tissue evidence="1">Leaves</tissue>
    </source>
</reference>
<evidence type="ECO:0000313" key="1">
    <source>
        <dbReference type="EMBL" id="KAI3689271.1"/>
    </source>
</evidence>
<reference evidence="2" key="1">
    <citation type="journal article" date="2022" name="Mol. Ecol. Resour.">
        <title>The genomes of chicory, endive, great burdock and yacon provide insights into Asteraceae palaeo-polyploidization history and plant inulin production.</title>
        <authorList>
            <person name="Fan W."/>
            <person name="Wang S."/>
            <person name="Wang H."/>
            <person name="Wang A."/>
            <person name="Jiang F."/>
            <person name="Liu H."/>
            <person name="Zhao H."/>
            <person name="Xu D."/>
            <person name="Zhang Y."/>
        </authorList>
    </citation>
    <scope>NUCLEOTIDE SEQUENCE [LARGE SCALE GENOMIC DNA]</scope>
    <source>
        <strain evidence="2">cv. Punajuju</strain>
    </source>
</reference>
<dbReference type="Proteomes" id="UP001055811">
    <property type="component" value="Linkage Group LG09"/>
</dbReference>
<sequence length="236" mass="26072">MSFTITAITGVVLPPILSSSSYSKVPTHTVAAILWVRVSLQASTSGLGKIGNSGVPTSPTLLMETINIKNKKHISFLLGGDIVFDIEQKEGKLSATWPWVTTMSISVQQPSMVLLLEPHLFVGNLLKGQTVGVIGAGRIGTACQMQAHHPWTRFFKKPTWRIIHKVKIWKAPMFDITKLMEGLAEVVLCLCYSLSSGNHFGLSQVLELFKMFSELIYDFIIDILVNYELPERGRGS</sequence>
<name>A0ACB8YUZ0_CICIN</name>